<keyword evidence="8" id="KW-1185">Reference proteome</keyword>
<dbReference type="Gene3D" id="2.60.40.10">
    <property type="entry name" value="Immunoglobulins"/>
    <property type="match status" value="5"/>
</dbReference>
<protein>
    <recommendedName>
        <fullName evidence="6">Ig-like domain-containing protein</fullName>
    </recommendedName>
</protein>
<dbReference type="FunFam" id="2.60.40.10:FF:000425">
    <property type="entry name" value="Myosin light chain kinase"/>
    <property type="match status" value="1"/>
</dbReference>
<feature type="domain" description="Ig-like" evidence="6">
    <location>
        <begin position="121"/>
        <end position="204"/>
    </location>
</feature>
<dbReference type="PROSITE" id="PS50835">
    <property type="entry name" value="IG_LIKE"/>
    <property type="match status" value="5"/>
</dbReference>
<proteinExistence type="inferred from homology"/>
<evidence type="ECO:0000256" key="5">
    <source>
        <dbReference type="SAM" id="MobiDB-lite"/>
    </source>
</evidence>
<dbReference type="PANTHER" id="PTHR47633">
    <property type="entry name" value="IMMUNOGLOBULIN"/>
    <property type="match status" value="1"/>
</dbReference>
<feature type="region of interest" description="Disordered" evidence="5">
    <location>
        <begin position="615"/>
        <end position="638"/>
    </location>
</feature>
<dbReference type="Pfam" id="PF07679">
    <property type="entry name" value="I-set"/>
    <property type="match status" value="5"/>
</dbReference>
<feature type="region of interest" description="Disordered" evidence="5">
    <location>
        <begin position="1293"/>
        <end position="1324"/>
    </location>
</feature>
<evidence type="ECO:0000256" key="2">
    <source>
        <dbReference type="ARBA" id="ARBA00006692"/>
    </source>
</evidence>
<evidence type="ECO:0000259" key="6">
    <source>
        <dbReference type="PROSITE" id="PS50835"/>
    </source>
</evidence>
<name>A0A7R8ZXK4_9CRUS</name>
<dbReference type="InterPro" id="IPR003599">
    <property type="entry name" value="Ig_sub"/>
</dbReference>
<dbReference type="SUPFAM" id="SSF48726">
    <property type="entry name" value="Immunoglobulin"/>
    <property type="match status" value="5"/>
</dbReference>
<dbReference type="InterPro" id="IPR007110">
    <property type="entry name" value="Ig-like_dom"/>
</dbReference>
<feature type="region of interest" description="Disordered" evidence="5">
    <location>
        <begin position="1411"/>
        <end position="1507"/>
    </location>
</feature>
<dbReference type="OrthoDB" id="6369188at2759"/>
<keyword evidence="4" id="KW-0393">Immunoglobulin domain</keyword>
<evidence type="ECO:0000256" key="1">
    <source>
        <dbReference type="ARBA" id="ARBA00004496"/>
    </source>
</evidence>
<organism evidence="7">
    <name type="scientific">Darwinula stevensoni</name>
    <dbReference type="NCBI Taxonomy" id="69355"/>
    <lineage>
        <taxon>Eukaryota</taxon>
        <taxon>Metazoa</taxon>
        <taxon>Ecdysozoa</taxon>
        <taxon>Arthropoda</taxon>
        <taxon>Crustacea</taxon>
        <taxon>Oligostraca</taxon>
        <taxon>Ostracoda</taxon>
        <taxon>Podocopa</taxon>
        <taxon>Podocopida</taxon>
        <taxon>Darwinulocopina</taxon>
        <taxon>Darwinuloidea</taxon>
        <taxon>Darwinulidae</taxon>
        <taxon>Darwinula</taxon>
    </lineage>
</organism>
<feature type="region of interest" description="Disordered" evidence="5">
    <location>
        <begin position="1080"/>
        <end position="1183"/>
    </location>
</feature>
<feature type="compositionally biased region" description="Polar residues" evidence="5">
    <location>
        <begin position="997"/>
        <end position="1017"/>
    </location>
</feature>
<dbReference type="GO" id="GO:0005737">
    <property type="term" value="C:cytoplasm"/>
    <property type="evidence" value="ECO:0007669"/>
    <property type="project" value="UniProtKB-SubCell"/>
</dbReference>
<feature type="compositionally biased region" description="Low complexity" evidence="5">
    <location>
        <begin position="1494"/>
        <end position="1507"/>
    </location>
</feature>
<dbReference type="Proteomes" id="UP000677054">
    <property type="component" value="Unassembled WGS sequence"/>
</dbReference>
<dbReference type="EMBL" id="CAJPEV010000011">
    <property type="protein sequence ID" value="CAG0878667.1"/>
    <property type="molecule type" value="Genomic_DNA"/>
</dbReference>
<keyword evidence="3" id="KW-0963">Cytoplasm</keyword>
<comment type="similarity">
    <text evidence="2">Belongs to the protein kinase superfamily. CAMK Ser/Thr protein kinase family.</text>
</comment>
<feature type="region of interest" description="Disordered" evidence="5">
    <location>
        <begin position="559"/>
        <end position="602"/>
    </location>
</feature>
<dbReference type="GO" id="GO:0040017">
    <property type="term" value="P:positive regulation of locomotion"/>
    <property type="evidence" value="ECO:0007669"/>
    <property type="project" value="UniProtKB-ARBA"/>
</dbReference>
<feature type="compositionally biased region" description="Basic and acidic residues" evidence="5">
    <location>
        <begin position="843"/>
        <end position="856"/>
    </location>
</feature>
<dbReference type="GO" id="GO:0045989">
    <property type="term" value="P:positive regulation of striated muscle contraction"/>
    <property type="evidence" value="ECO:0007669"/>
    <property type="project" value="UniProtKB-ARBA"/>
</dbReference>
<dbReference type="EMBL" id="LR899528">
    <property type="protein sequence ID" value="CAD7240153.1"/>
    <property type="molecule type" value="Genomic_DNA"/>
</dbReference>
<dbReference type="FunFam" id="2.60.40.10:FF:000107">
    <property type="entry name" value="Myosin, light chain kinase a"/>
    <property type="match status" value="2"/>
</dbReference>
<evidence type="ECO:0000256" key="4">
    <source>
        <dbReference type="ARBA" id="ARBA00023319"/>
    </source>
</evidence>
<dbReference type="InterPro" id="IPR036179">
    <property type="entry name" value="Ig-like_dom_sf"/>
</dbReference>
<feature type="region of interest" description="Disordered" evidence="5">
    <location>
        <begin position="764"/>
        <end position="939"/>
    </location>
</feature>
<dbReference type="FunFam" id="2.60.40.10:FF:000080">
    <property type="entry name" value="Myosin light chain kinase, smooth muscle"/>
    <property type="match status" value="1"/>
</dbReference>
<dbReference type="GO" id="GO:0060298">
    <property type="term" value="P:positive regulation of sarcomere organization"/>
    <property type="evidence" value="ECO:0007669"/>
    <property type="project" value="UniProtKB-ARBA"/>
</dbReference>
<dbReference type="InterPro" id="IPR003598">
    <property type="entry name" value="Ig_sub2"/>
</dbReference>
<evidence type="ECO:0000313" key="7">
    <source>
        <dbReference type="EMBL" id="CAD7240153.1"/>
    </source>
</evidence>
<dbReference type="SMART" id="SM00408">
    <property type="entry name" value="IGc2"/>
    <property type="match status" value="4"/>
</dbReference>
<sequence length="1696" mass="188826">MVEGRLPVETSDSELASDLEPVKPVIKQTLPDTTVKEGDQVVLECIITGQPEPEVIWYHDDKPVKESADLQLLFQGDTCCLVVKEAYPEDAGTYRVVAINSAGEASCQCALKVEAEKRVPPKFLKLPTDLEVREGETIHIETDAIGDPKPSIAWHKDGQDLLPSDNVHLSEDLLTLTVKKATMGDGGVYMGIASNSAGEARCFSIVKVLPPVEERKTPVDLSIPPAFIKLFTDKRVKRGDPATYTCIISGKPLPEVSWYLNDVPIARFSEIRVSVENTLHSLTIPECSHVHQGKITCVAGNDAGWATCVGGLIVAEIPKEPSVERVPPEKEESLIVRKAVCMKATDIITNTTHEHVSEGILRQPDKEKAGIMDIIENSVVEELSIDQKKAFVQKMSDLDKGKKPPRFLQPLTGITVTEGDRVLLQGIIEGVPEPSVEWYKNGMEVVVRSDLHVRYDGGKVSLIFDKASSKDSGRYTCNAWNIAGSASSTADLVIQASTEHTGKYTVKARNTAGEAQCVADILVQQPLLLNDVSSSSIGTKIIGQSKAWREETRMRAGFSGLRKPSPMKPTVDSSSDLETFPELEPFPFKPAPVGKPKPIRVSSPPTPKKFYVKALSPPKEESPGPVTIPPKWIPPDSDSEDIPTYRKVNLIPEIQETLHSVSANTDAWVRSISETLSKDKSQEEYATTSYASSKSEVIVNEERTGIPRLGKTVPFDRDTPTWVSHVSCVSSDVETSSVASTDGSKPRKSRIGVKEIKEKLVRQASLESPGAKPPELIPGAVRLWPPDKPKVPETPKETKTPQPRFVEPLPTLEPFPFEPEKPRFPVEMGAPPPKPKKFIPGKAWEDRQSSGDESRIPVKWAPSDSETEEPMYRRVRAPTSPSPKQHHDAEIVKKPSVTSPPPSLEREEGGPVEKSLAPPQFQPFPQETEMQAEIPHASEVMGITQALHVTHSEIQSTVKPLPVSAKQIEESVSSKYSTLEIGRADIREPAEKPFSPTKFTSSEGRTDTPTCLLSDSDSLALEPGSPPELSYTQPPPIPTGTPSASPYILSPYRKNLEIQTSRVTLAESTKFSSRFVTQEQTRKSIHFPQPEWPLVNGKKDYQEDSSDLEWESQSPWSWKSPGAKVQASAKTSGVKDRPLSPMIPRKVPPKTIFDGKRPSTRPVLRGGSPPVLKSKPETPTKETYALSDTETLVKPSYKLPRPRLSRVQDIRKMFNAPSEPPKDDLAVAPYSATFPSIEKSKPLVLQPGSPPEYAYVERKTATAAKHFVQSNFDDMSQTFRTKTEKFAQQIVEDVWAPEKKEPKEKAAGKTTEEVSIPTGEDTRVVETKHGEIEQSEAPQVYREETRTVDFGTKHVDPDSGLIYFKYDFGYEFGILTPGKGGVRELPPPEEESPSIQREGDIEMPIIHIKTKKGEEGRRHSIGGEEARIGRRQGQDFRQRKPWSEGEMSESELEPHPHSRPLFRPKRFMDMKAARWQPTSESEMSDLEADRELRTSTTLTNPSSQSSLSALESLKQWRPWSPPSPQNDVPVFTTRLTDQAAAVGSDVKLECCFASGPDTEVKWFRNGLLLVPSLEYEIIFSDGKSQLTIHHLKPGIDSLPLKRLVLLYLRFLSFDDDDAMKRRNPLLPSPHSGYRIKNSLPEREYYLFQDTRTLEYSRREILPGFTNKDYPQSRYNPFKCTLKYSKRFYYDFLNKDQ</sequence>
<feature type="region of interest" description="Disordered" evidence="5">
    <location>
        <begin position="987"/>
        <end position="1048"/>
    </location>
</feature>
<feature type="domain" description="Ig-like" evidence="6">
    <location>
        <begin position="225"/>
        <end position="301"/>
    </location>
</feature>
<dbReference type="SMART" id="SM00409">
    <property type="entry name" value="IG"/>
    <property type="match status" value="5"/>
</dbReference>
<feature type="compositionally biased region" description="Basic and acidic residues" evidence="5">
    <location>
        <begin position="1296"/>
        <end position="1312"/>
    </location>
</feature>
<comment type="subcellular location">
    <subcellularLocation>
        <location evidence="1">Cytoplasm</location>
    </subcellularLocation>
</comment>
<feature type="domain" description="Ig-like" evidence="6">
    <location>
        <begin position="1529"/>
        <end position="1588"/>
    </location>
</feature>
<dbReference type="InterPro" id="IPR013098">
    <property type="entry name" value="Ig_I-set"/>
</dbReference>
<evidence type="ECO:0000313" key="8">
    <source>
        <dbReference type="Proteomes" id="UP000677054"/>
    </source>
</evidence>
<dbReference type="PANTHER" id="PTHR47633:SF4">
    <property type="entry name" value="MYOPALLADIN ISOFORM X1"/>
    <property type="match status" value="1"/>
</dbReference>
<accession>A0A7R8ZXK4</accession>
<reference evidence="7" key="1">
    <citation type="submission" date="2020-11" db="EMBL/GenBank/DDBJ databases">
        <authorList>
            <person name="Tran Van P."/>
        </authorList>
    </citation>
    <scope>NUCLEOTIDE SEQUENCE</scope>
</reference>
<feature type="domain" description="Ig-like" evidence="6">
    <location>
        <begin position="24"/>
        <end position="112"/>
    </location>
</feature>
<feature type="compositionally biased region" description="Low complexity" evidence="5">
    <location>
        <begin position="800"/>
        <end position="810"/>
    </location>
</feature>
<feature type="domain" description="Ig-like" evidence="6">
    <location>
        <begin position="405"/>
        <end position="493"/>
    </location>
</feature>
<evidence type="ECO:0000256" key="3">
    <source>
        <dbReference type="ARBA" id="ARBA00022490"/>
    </source>
</evidence>
<feature type="compositionally biased region" description="Basic and acidic residues" evidence="5">
    <location>
        <begin position="785"/>
        <end position="799"/>
    </location>
</feature>
<dbReference type="InterPro" id="IPR013783">
    <property type="entry name" value="Ig-like_fold"/>
</dbReference>
<feature type="compositionally biased region" description="Basic and acidic residues" evidence="5">
    <location>
        <begin position="1411"/>
        <end position="1443"/>
    </location>
</feature>
<gene>
    <name evidence="7" type="ORF">DSTB1V02_LOCUS186</name>
</gene>